<dbReference type="RefSeq" id="XP_056845564.1">
    <property type="nucleotide sequence ID" value="XM_056989584.1"/>
</dbReference>
<feature type="domain" description="MULE transposase" evidence="1">
    <location>
        <begin position="62"/>
        <end position="156"/>
    </location>
</feature>
<gene>
    <name evidence="3" type="primary">LOC130496908</name>
</gene>
<dbReference type="OrthoDB" id="1101236at2759"/>
<dbReference type="Proteomes" id="UP000504610">
    <property type="component" value="Chromosome 1"/>
</dbReference>
<dbReference type="GeneID" id="130496908"/>
<dbReference type="KEGG" id="rsz:130496908"/>
<proteinExistence type="predicted"/>
<name>A0A9W3C245_RAPSA</name>
<protein>
    <submittedName>
        <fullName evidence="3">Uncharacterized protein LOC130496908</fullName>
    </submittedName>
</protein>
<dbReference type="PANTHER" id="PTHR31973:SF195">
    <property type="entry name" value="MUDR FAMILY TRANSPOSASE"/>
    <property type="match status" value="1"/>
</dbReference>
<dbReference type="Pfam" id="PF10551">
    <property type="entry name" value="MULE"/>
    <property type="match status" value="1"/>
</dbReference>
<sequence length="304" mass="34436">MISGGSIIAAAVTAFFETLREPYDSVFRVLLIPIFLVVEHRFKYLFFSFAASVKGFKFMRRVVVVDGTFLKGKFKGVLLVATAQDGDSHVYPLAFGIVDAENEAFWEWFFNRLTSIVTDDASLVVISDRCLAIAKAVAKVYPLAQRGICTYHLRKNVISQPGGRKIARLVKTAIKAYTTAEFDLIFSEIRRQNHKLSVYLEDADVHLWSRAYFPGDKYDITTSNAAESINAAFKKPRELPIVSLIEAIRNRLTRWFFERRESAAMIKSSLTPKVEKKLNRRCDLAATFDVQAINQHEFQVTDGS</sequence>
<evidence type="ECO:0000259" key="1">
    <source>
        <dbReference type="Pfam" id="PF10551"/>
    </source>
</evidence>
<keyword evidence="2" id="KW-1185">Reference proteome</keyword>
<dbReference type="AlphaFoldDB" id="A0A9W3C245"/>
<reference evidence="2" key="1">
    <citation type="journal article" date="2019" name="Database">
        <title>The radish genome database (RadishGD): an integrated information resource for radish genomics.</title>
        <authorList>
            <person name="Yu H.J."/>
            <person name="Baek S."/>
            <person name="Lee Y.J."/>
            <person name="Cho A."/>
            <person name="Mun J.H."/>
        </authorList>
    </citation>
    <scope>NUCLEOTIDE SEQUENCE [LARGE SCALE GENOMIC DNA]</scope>
    <source>
        <strain evidence="2">cv. WK10039</strain>
    </source>
</reference>
<evidence type="ECO:0000313" key="3">
    <source>
        <dbReference type="RefSeq" id="XP_056845564.1"/>
    </source>
</evidence>
<organism evidence="2 3">
    <name type="scientific">Raphanus sativus</name>
    <name type="common">Radish</name>
    <name type="synonym">Raphanus raphanistrum var. sativus</name>
    <dbReference type="NCBI Taxonomy" id="3726"/>
    <lineage>
        <taxon>Eukaryota</taxon>
        <taxon>Viridiplantae</taxon>
        <taxon>Streptophyta</taxon>
        <taxon>Embryophyta</taxon>
        <taxon>Tracheophyta</taxon>
        <taxon>Spermatophyta</taxon>
        <taxon>Magnoliopsida</taxon>
        <taxon>eudicotyledons</taxon>
        <taxon>Gunneridae</taxon>
        <taxon>Pentapetalae</taxon>
        <taxon>rosids</taxon>
        <taxon>malvids</taxon>
        <taxon>Brassicales</taxon>
        <taxon>Brassicaceae</taxon>
        <taxon>Brassiceae</taxon>
        <taxon>Raphanus</taxon>
    </lineage>
</organism>
<dbReference type="InterPro" id="IPR018289">
    <property type="entry name" value="MULE_transposase_dom"/>
</dbReference>
<dbReference type="PANTHER" id="PTHR31973">
    <property type="entry name" value="POLYPROTEIN, PUTATIVE-RELATED"/>
    <property type="match status" value="1"/>
</dbReference>
<accession>A0A9W3C245</accession>
<evidence type="ECO:0000313" key="2">
    <source>
        <dbReference type="Proteomes" id="UP000504610"/>
    </source>
</evidence>
<reference evidence="3" key="2">
    <citation type="submission" date="2025-08" db="UniProtKB">
        <authorList>
            <consortium name="RefSeq"/>
        </authorList>
    </citation>
    <scope>IDENTIFICATION</scope>
    <source>
        <tissue evidence="3">Leaf</tissue>
    </source>
</reference>